<dbReference type="Proteomes" id="UP000887565">
    <property type="component" value="Unplaced"/>
</dbReference>
<proteinExistence type="predicted"/>
<dbReference type="WBParaSite" id="nRc.2.0.1.t22275-RA">
    <property type="protein sequence ID" value="nRc.2.0.1.t22275-RA"/>
    <property type="gene ID" value="nRc.2.0.1.g22275"/>
</dbReference>
<accession>A0A915J995</accession>
<evidence type="ECO:0000313" key="2">
    <source>
        <dbReference type="Proteomes" id="UP000887565"/>
    </source>
</evidence>
<feature type="region of interest" description="Disordered" evidence="1">
    <location>
        <begin position="1"/>
        <end position="28"/>
    </location>
</feature>
<name>A0A915J995_ROMCU</name>
<dbReference type="AlphaFoldDB" id="A0A915J995"/>
<protein>
    <submittedName>
        <fullName evidence="3">Uncharacterized protein</fullName>
    </submittedName>
</protein>
<keyword evidence="2" id="KW-1185">Reference proteome</keyword>
<organism evidence="2 3">
    <name type="scientific">Romanomermis culicivorax</name>
    <name type="common">Nematode worm</name>
    <dbReference type="NCBI Taxonomy" id="13658"/>
    <lineage>
        <taxon>Eukaryota</taxon>
        <taxon>Metazoa</taxon>
        <taxon>Ecdysozoa</taxon>
        <taxon>Nematoda</taxon>
        <taxon>Enoplea</taxon>
        <taxon>Dorylaimia</taxon>
        <taxon>Mermithida</taxon>
        <taxon>Mermithoidea</taxon>
        <taxon>Mermithidae</taxon>
        <taxon>Romanomermis</taxon>
    </lineage>
</organism>
<reference evidence="3" key="1">
    <citation type="submission" date="2022-11" db="UniProtKB">
        <authorList>
            <consortium name="WormBaseParasite"/>
        </authorList>
    </citation>
    <scope>IDENTIFICATION</scope>
</reference>
<sequence length="75" mass="8332">MIGTGAGCLGTGKKPRNHKSSKQASNKEFGWLRQKEEPLAFCQAVDASIIFQMQKVMFTQVENSNGLQNDFVKII</sequence>
<evidence type="ECO:0000256" key="1">
    <source>
        <dbReference type="SAM" id="MobiDB-lite"/>
    </source>
</evidence>
<feature type="compositionally biased region" description="Gly residues" evidence="1">
    <location>
        <begin position="1"/>
        <end position="10"/>
    </location>
</feature>
<evidence type="ECO:0000313" key="3">
    <source>
        <dbReference type="WBParaSite" id="nRc.2.0.1.t22275-RA"/>
    </source>
</evidence>